<evidence type="ECO:0000313" key="1">
    <source>
        <dbReference type="EMBL" id="DAE09796.1"/>
    </source>
</evidence>
<name>A0A8S5PU55_9CAUD</name>
<sequence>MGRLIKRLKEKLTSLFRKKGDTVPAGIQVFDKKGTEIISITDRLTRIVGVKRFDTIEASGSVTLNLANGQHIWYFFNAYTDDNDVNIMNFTHLYDLIVTDDTISWKLRSFAEQYKGLPCKIALIYGVM</sequence>
<proteinExistence type="predicted"/>
<protein>
    <submittedName>
        <fullName evidence="1">Uncharacterized protein</fullName>
    </submittedName>
</protein>
<reference evidence="1" key="1">
    <citation type="journal article" date="2021" name="Proc. Natl. Acad. Sci. U.S.A.">
        <title>A Catalog of Tens of Thousands of Viruses from Human Metagenomes Reveals Hidden Associations with Chronic Diseases.</title>
        <authorList>
            <person name="Tisza M.J."/>
            <person name="Buck C.B."/>
        </authorList>
    </citation>
    <scope>NUCLEOTIDE SEQUENCE</scope>
    <source>
        <strain evidence="1">CtHfT6</strain>
    </source>
</reference>
<accession>A0A8S5PU55</accession>
<dbReference type="EMBL" id="BK015493">
    <property type="protein sequence ID" value="DAE09796.1"/>
    <property type="molecule type" value="Genomic_DNA"/>
</dbReference>
<organism evidence="1">
    <name type="scientific">Myoviridae sp. ctHfT6</name>
    <dbReference type="NCBI Taxonomy" id="2825077"/>
    <lineage>
        <taxon>Viruses</taxon>
        <taxon>Duplodnaviria</taxon>
        <taxon>Heunggongvirae</taxon>
        <taxon>Uroviricota</taxon>
        <taxon>Caudoviricetes</taxon>
    </lineage>
</organism>